<evidence type="ECO:0000256" key="5">
    <source>
        <dbReference type="ARBA" id="ARBA00023329"/>
    </source>
</evidence>
<dbReference type="GO" id="GO:0006886">
    <property type="term" value="P:intracellular protein transport"/>
    <property type="evidence" value="ECO:0007669"/>
    <property type="project" value="UniProtKB-UniRule"/>
</dbReference>
<dbReference type="InterPro" id="IPR022365">
    <property type="entry name" value="Clathrin_H-chain_propeller_rpt"/>
</dbReference>
<evidence type="ECO:0000256" key="2">
    <source>
        <dbReference type="ARBA" id="ARBA00022737"/>
    </source>
</evidence>
<feature type="repeat" description="CHCR" evidence="7">
    <location>
        <begin position="1434"/>
        <end position="1577"/>
    </location>
</feature>
<feature type="repeat" description="CHCR" evidence="7">
    <location>
        <begin position="1286"/>
        <end position="1431"/>
    </location>
</feature>
<feature type="coiled-coil region" evidence="8">
    <location>
        <begin position="1621"/>
        <end position="1653"/>
    </location>
</feature>
<keyword evidence="2" id="KW-0677">Repeat</keyword>
<dbReference type="InterPro" id="IPR016341">
    <property type="entry name" value="Clathrin_heavy_chain"/>
</dbReference>
<comment type="function">
    <text evidence="6">Clathrin is the major protein of the polyhedral coat of coated pits and vesicles.</text>
</comment>
<sequence>MAAPPVTVKEVVSLTSSGINSQNISFTNLTMESEKFICVRETGAANSVVIVDMAQPMTPMKRPITADSALMNPAAKVIALKATVAGTAQDHLQIFNIDTKSKMKSHQMPESVVYWRWISPSLMGIVTNTAVYHWSMEGDSEPQKMFDRTGNLNGCQIIAYRASQDMKWFSVVGIAAGDPSRPGLVKGKMQLFSKELGRSQELDAHACAFSTHQVTGNSVKSQVIAFAQKTVMPDGNVASKLHVIELGAQAGQTPFQKRQAELFFPPEFMDDFPVNMSISEKYGVIYVVTKMGLLFVYDLETATAIYRNKVSNDPVFLACDSPSTGGIYAVNRRGQVLLLNLNEPAVVPFISGQLNNVSLALQVAVRGGLPGAESLVKPKFEQLFAAGDIKGAAECAADSPKGILRNPETIARFKAIPAQPGAAPPLLQYFGICLQRGTLNKVEGVELARLVLAQNKKQLLDTWMAEDKIECSEELGDLLQSVDADMALRVYIKAKANTKVVAALAARGEFEKMGKYCEMADYKPDYSYLLQSTLMSNPQGAVTIALQVSKMNPPPLDYNTVADLFLQRNMIREATSFLLDVLKEDREDQAAMQTKVLEINLVTFPNVADAILGQGKLTHYDRPRIAQLCEKAGLYMRALEHYTEVSDLKRCCVNTHSIDPQALLEWFGTLSREWALECIKELLVSNPRQNLQIIVNVCKEYTEQIGADAILKLLEEHNSSEGMFFYLGALVATSTEPDHHQKYIEAAAKTGQIKEVERITRESEHYDPEKAKVFLMEAKLPDARPLINVCDRFDMVDDLTTFLYQNKMLRYIEGYVQKVNPSNTPVVVGALLDLECDEDFVQNLILSVRSLLPVGPLVEEVSKRNRLKMLTPFLENLVAEGSTNADVHNALGMILIDSNTNPEHFLTTNEYYDSKVVGKYCEKRDPNLACVAYKRGNCDIELVNVTNKNSLFKLQSRYVVERMDADLWEHVLAEDNPHRRQLIDQVVSTALPESKNPEQVSVTVKAFMTAEMPQELIELLEKIVIQNSAFSNNPNLQNLLILTAIKADTTRVMDYINRLDAFNGPEVGEIAVGNELYEEAFAIFKKFDLHVDAMKVLLENLENLERGEEYANKVDLPEVWSQLAKAYLSQDLVSAAVAAYIKAKYTDDYLAVIDVAKRADDFDSMVKYLAMVRKKVKEPKVDSELCYAYAKTDKLAELEEFITQPNAAKLDNVGDRCFDEGLYEAAKVLFSTCSNWGRLASTLVKLHKFSEAVDAARKANNTRTWKEICFACVDEGEFRLAQLCALNIIVNADELEEISEYYQVRGRYEELLSLMEAGVGLERAHMGIFTELGILYAKFKPEKLMEHLKLFSTRINIPKLIRACEEMHAWKELSFLYIAYDEYDNAAGVMMAHPDAWEHVGFKDVCVKVANLEIYYKALEFYLVSHPTQLNDLLTVLTPRIDHSRVVALMRQANHLPLIKPYLQAVQNTNMVAVNDAVNELCLEEEDFESLRTSIDTYDNFDQMTLANKCEKHELLEFRRIAGFLYQKNHKWTKSVELSKKDGLYKDAMEAAAQSGDKDIAGDLLQFFIEQENKECFAAMLYNCYDLLKPDEVLEIAWMKGLMEYAMPYMIQVMKDYTNKVDVLVEDKKDRNKEKAEQEKEKVEQQMNQNMYAQLLPAALPAPGMETTGGMNNPGMYSQMGGVQPGMYGGY</sequence>
<keyword evidence="4 6" id="KW-0168">Coated pit</keyword>
<dbReference type="FunFam" id="1.25.40.10:FF:000001">
    <property type="entry name" value="Clathrin heavy chain"/>
    <property type="match status" value="1"/>
</dbReference>
<dbReference type="InterPro" id="IPR016025">
    <property type="entry name" value="Clathrin_H-chain_N"/>
</dbReference>
<dbReference type="PANTHER" id="PTHR10292:SF1">
    <property type="entry name" value="CLATHRIN HEAVY CHAIN"/>
    <property type="match status" value="1"/>
</dbReference>
<dbReference type="Gene3D" id="1.25.40.10">
    <property type="entry name" value="Tetratricopeptide repeat domain"/>
    <property type="match status" value="4"/>
</dbReference>
<evidence type="ECO:0000259" key="9">
    <source>
        <dbReference type="Pfam" id="PF09268"/>
    </source>
</evidence>
<evidence type="ECO:0000256" key="7">
    <source>
        <dbReference type="PROSITE-ProRule" id="PRU01006"/>
    </source>
</evidence>
<keyword evidence="3 6" id="KW-0472">Membrane</keyword>
<dbReference type="Pfam" id="PF00637">
    <property type="entry name" value="Clathrin"/>
    <property type="match status" value="7"/>
</dbReference>
<protein>
    <recommendedName>
        <fullName evidence="6">Clathrin heavy chain</fullName>
    </recommendedName>
</protein>
<dbReference type="InterPro" id="IPR011990">
    <property type="entry name" value="TPR-like_helical_dom_sf"/>
</dbReference>
<evidence type="ECO:0000313" key="10">
    <source>
        <dbReference type="EMBL" id="CAD8595014.1"/>
    </source>
</evidence>
<keyword evidence="8" id="KW-0175">Coiled coil</keyword>
<dbReference type="GO" id="GO:0009506">
    <property type="term" value="C:plasmodesma"/>
    <property type="evidence" value="ECO:0007669"/>
    <property type="project" value="TreeGrafter"/>
</dbReference>
<evidence type="ECO:0000256" key="6">
    <source>
        <dbReference type="PIRNR" id="PIRNR002290"/>
    </source>
</evidence>
<feature type="repeat" description="CHCR" evidence="7">
    <location>
        <begin position="845"/>
        <end position="984"/>
    </location>
</feature>
<dbReference type="Pfam" id="PF09268">
    <property type="entry name" value="Clathrin-link"/>
    <property type="match status" value="1"/>
</dbReference>
<evidence type="ECO:0000256" key="4">
    <source>
        <dbReference type="ARBA" id="ARBA00023176"/>
    </source>
</evidence>
<dbReference type="Gene3D" id="1.25.40.730">
    <property type="match status" value="1"/>
</dbReference>
<dbReference type="GO" id="GO:0030130">
    <property type="term" value="C:clathrin coat of trans-Golgi network vesicle"/>
    <property type="evidence" value="ECO:0007669"/>
    <property type="project" value="InterPro"/>
</dbReference>
<dbReference type="EMBL" id="HBEV01015924">
    <property type="protein sequence ID" value="CAD8595014.1"/>
    <property type="molecule type" value="Transcribed_RNA"/>
</dbReference>
<dbReference type="PANTHER" id="PTHR10292">
    <property type="entry name" value="CLATHRIN HEAVY CHAIN RELATED"/>
    <property type="match status" value="1"/>
</dbReference>
<dbReference type="FunFam" id="1.25.40.730:FF:000002">
    <property type="entry name" value="Clathrin heavy chain"/>
    <property type="match status" value="1"/>
</dbReference>
<dbReference type="SUPFAM" id="SSF50989">
    <property type="entry name" value="Clathrin heavy-chain terminal domain"/>
    <property type="match status" value="1"/>
</dbReference>
<dbReference type="Pfam" id="PF13838">
    <property type="entry name" value="Clathrin_H_link"/>
    <property type="match status" value="1"/>
</dbReference>
<proteinExistence type="inferred from homology"/>
<dbReference type="GO" id="GO:0030132">
    <property type="term" value="C:clathrin coat of coated pit"/>
    <property type="evidence" value="ECO:0007669"/>
    <property type="project" value="InterPro"/>
</dbReference>
<evidence type="ECO:0000256" key="1">
    <source>
        <dbReference type="ARBA" id="ARBA00009535"/>
    </source>
</evidence>
<feature type="repeat" description="CHCR" evidence="7">
    <location>
        <begin position="549"/>
        <end position="695"/>
    </location>
</feature>
<feature type="domain" description="Clathrin heavy chain linker core motif" evidence="9">
    <location>
        <begin position="345"/>
        <end position="366"/>
    </location>
</feature>
<dbReference type="InterPro" id="IPR055358">
    <property type="entry name" value="CHCR"/>
</dbReference>
<gene>
    <name evidence="10" type="ORF">MSP1404_LOCUS12419</name>
</gene>
<dbReference type="GO" id="GO:0005198">
    <property type="term" value="F:structural molecule activity"/>
    <property type="evidence" value="ECO:0007669"/>
    <property type="project" value="InterPro"/>
</dbReference>
<accession>A0A7S0PWG6</accession>
<evidence type="ECO:0000256" key="8">
    <source>
        <dbReference type="SAM" id="Coils"/>
    </source>
</evidence>
<comment type="similarity">
    <text evidence="1 6">Belongs to the clathrin heavy chain family.</text>
</comment>
<evidence type="ECO:0000256" key="3">
    <source>
        <dbReference type="ARBA" id="ARBA00023136"/>
    </source>
</evidence>
<dbReference type="PIRSF" id="PIRSF002290">
    <property type="entry name" value="Clathrin_H_chain"/>
    <property type="match status" value="1"/>
</dbReference>
<dbReference type="InterPro" id="IPR000547">
    <property type="entry name" value="Clathrin_H-chain/VPS_repeat"/>
</dbReference>
<feature type="repeat" description="CHCR" evidence="7">
    <location>
        <begin position="698"/>
        <end position="840"/>
    </location>
</feature>
<dbReference type="Gene3D" id="2.130.10.110">
    <property type="entry name" value="Clathrin heavy-chain terminal domain"/>
    <property type="match status" value="1"/>
</dbReference>
<dbReference type="PROSITE" id="PS50236">
    <property type="entry name" value="CHCR"/>
    <property type="match status" value="7"/>
</dbReference>
<feature type="repeat" description="CHCR" evidence="7">
    <location>
        <begin position="1140"/>
        <end position="1281"/>
    </location>
</feature>
<comment type="subcellular location">
    <subcellularLocation>
        <location evidence="6">Cytoplasmic vesicle membrane</location>
        <topology evidence="6">Peripheral membrane protein</topology>
        <orientation evidence="6">Cytoplasmic side</orientation>
    </subcellularLocation>
    <subcellularLocation>
        <location evidence="6">Membrane</location>
        <location evidence="6">Coated pit</location>
        <topology evidence="6">Peripheral membrane protein</topology>
        <orientation evidence="6">Cytoplasmic side</orientation>
    </subcellularLocation>
</comment>
<dbReference type="GO" id="GO:0071439">
    <property type="term" value="C:clathrin complex"/>
    <property type="evidence" value="ECO:0007669"/>
    <property type="project" value="InterPro"/>
</dbReference>
<reference evidence="10" key="1">
    <citation type="submission" date="2021-01" db="EMBL/GenBank/DDBJ databases">
        <authorList>
            <person name="Corre E."/>
            <person name="Pelletier E."/>
            <person name="Niang G."/>
            <person name="Scheremetjew M."/>
            <person name="Finn R."/>
            <person name="Kale V."/>
            <person name="Holt S."/>
            <person name="Cochrane G."/>
            <person name="Meng A."/>
            <person name="Brown T."/>
            <person name="Cohen L."/>
        </authorList>
    </citation>
    <scope>NUCLEOTIDE SEQUENCE</scope>
    <source>
        <strain evidence="10">CCMP494</strain>
    </source>
</reference>
<dbReference type="SUPFAM" id="SSF48371">
    <property type="entry name" value="ARM repeat"/>
    <property type="match status" value="5"/>
</dbReference>
<dbReference type="GO" id="GO:0006898">
    <property type="term" value="P:receptor-mediated endocytosis"/>
    <property type="evidence" value="ECO:0007669"/>
    <property type="project" value="TreeGrafter"/>
</dbReference>
<dbReference type="FunFam" id="1.25.40.10:FF:000005">
    <property type="entry name" value="Clathrin heavy chain"/>
    <property type="match status" value="1"/>
</dbReference>
<dbReference type="InterPro" id="IPR016024">
    <property type="entry name" value="ARM-type_fold"/>
</dbReference>
<dbReference type="SMART" id="SM00299">
    <property type="entry name" value="CLH"/>
    <property type="match status" value="7"/>
</dbReference>
<feature type="repeat" description="CHCR" evidence="7">
    <location>
        <begin position="991"/>
        <end position="1136"/>
    </location>
</feature>
<dbReference type="Pfam" id="PF01394">
    <property type="entry name" value="Clathrin_propel"/>
    <property type="match status" value="1"/>
</dbReference>
<dbReference type="GO" id="GO:0009507">
    <property type="term" value="C:chloroplast"/>
    <property type="evidence" value="ECO:0007669"/>
    <property type="project" value="TreeGrafter"/>
</dbReference>
<dbReference type="InterPro" id="IPR015348">
    <property type="entry name" value="Clathrin_H-chain_linker_core"/>
</dbReference>
<keyword evidence="5 6" id="KW-0968">Cytoplasmic vesicle</keyword>
<dbReference type="GO" id="GO:0032051">
    <property type="term" value="F:clathrin light chain binding"/>
    <property type="evidence" value="ECO:0007669"/>
    <property type="project" value="InterPro"/>
</dbReference>
<organism evidence="10">
    <name type="scientific">Micromonas pusilla</name>
    <name type="common">Picoplanktonic green alga</name>
    <name type="synonym">Chromulina pusilla</name>
    <dbReference type="NCBI Taxonomy" id="38833"/>
    <lineage>
        <taxon>Eukaryota</taxon>
        <taxon>Viridiplantae</taxon>
        <taxon>Chlorophyta</taxon>
        <taxon>Mamiellophyceae</taxon>
        <taxon>Mamiellales</taxon>
        <taxon>Mamiellaceae</taxon>
        <taxon>Micromonas</taxon>
    </lineage>
</organism>
<name>A0A7S0PWG6_MICPS</name>
<dbReference type="FunFam" id="1.25.40.10:FF:000002">
    <property type="entry name" value="Clathrin heavy chain"/>
    <property type="match status" value="1"/>
</dbReference>